<dbReference type="PANTHER" id="PTHR37984">
    <property type="entry name" value="PROTEIN CBG26694"/>
    <property type="match status" value="1"/>
</dbReference>
<organism evidence="1 2">
    <name type="scientific">Paramuricea clavata</name>
    <name type="common">Red gorgonian</name>
    <name type="synonym">Violescent sea-whip</name>
    <dbReference type="NCBI Taxonomy" id="317549"/>
    <lineage>
        <taxon>Eukaryota</taxon>
        <taxon>Metazoa</taxon>
        <taxon>Cnidaria</taxon>
        <taxon>Anthozoa</taxon>
        <taxon>Octocorallia</taxon>
        <taxon>Malacalcyonacea</taxon>
        <taxon>Plexauridae</taxon>
        <taxon>Paramuricea</taxon>
    </lineage>
</organism>
<dbReference type="InterPro" id="IPR002110">
    <property type="entry name" value="Ankyrin_rpt"/>
</dbReference>
<dbReference type="EMBL" id="CACRXK020011050">
    <property type="protein sequence ID" value="CAB4020622.1"/>
    <property type="molecule type" value="Genomic_DNA"/>
</dbReference>
<protein>
    <submittedName>
        <fullName evidence="1">Uncharacterized protein</fullName>
    </submittedName>
</protein>
<keyword evidence="2" id="KW-1185">Reference proteome</keyword>
<dbReference type="Pfam" id="PF13637">
    <property type="entry name" value="Ank_4"/>
    <property type="match status" value="1"/>
</dbReference>
<reference evidence="1" key="1">
    <citation type="submission" date="2020-04" db="EMBL/GenBank/DDBJ databases">
        <authorList>
            <person name="Alioto T."/>
            <person name="Alioto T."/>
            <person name="Gomez Garrido J."/>
        </authorList>
    </citation>
    <scope>NUCLEOTIDE SEQUENCE</scope>
    <source>
        <strain evidence="1">A484AB</strain>
    </source>
</reference>
<dbReference type="Proteomes" id="UP001152795">
    <property type="component" value="Unassembled WGS sequence"/>
</dbReference>
<dbReference type="AlphaFoldDB" id="A0A7D9J2W4"/>
<accession>A0A7D9J2W4</accession>
<proteinExistence type="predicted"/>
<dbReference type="InterPro" id="IPR043128">
    <property type="entry name" value="Rev_trsase/Diguanyl_cyclase"/>
</dbReference>
<evidence type="ECO:0000313" key="1">
    <source>
        <dbReference type="EMBL" id="CAB4020622.1"/>
    </source>
</evidence>
<dbReference type="InterPro" id="IPR050951">
    <property type="entry name" value="Retrovirus_Pol_polyprotein"/>
</dbReference>
<comment type="caution">
    <text evidence="1">The sequence shown here is derived from an EMBL/GenBank/DDBJ whole genome shotgun (WGS) entry which is preliminary data.</text>
</comment>
<dbReference type="Gene3D" id="1.25.40.20">
    <property type="entry name" value="Ankyrin repeat-containing domain"/>
    <property type="match status" value="1"/>
</dbReference>
<dbReference type="PANTHER" id="PTHR37984:SF8">
    <property type="entry name" value="CCHC-TYPE DOMAIN-CONTAINING PROTEIN"/>
    <property type="match status" value="1"/>
</dbReference>
<dbReference type="InterPro" id="IPR036770">
    <property type="entry name" value="Ankyrin_rpt-contain_sf"/>
</dbReference>
<gene>
    <name evidence="1" type="ORF">PACLA_8A084465</name>
</gene>
<evidence type="ECO:0000313" key="2">
    <source>
        <dbReference type="Proteomes" id="UP001152795"/>
    </source>
</evidence>
<name>A0A7D9J2W4_PARCT</name>
<dbReference type="SUPFAM" id="SSF56672">
    <property type="entry name" value="DNA/RNA polymerases"/>
    <property type="match status" value="1"/>
</dbReference>
<dbReference type="SUPFAM" id="SSF48403">
    <property type="entry name" value="Ankyrin repeat"/>
    <property type="match status" value="1"/>
</dbReference>
<dbReference type="InterPro" id="IPR043502">
    <property type="entry name" value="DNA/RNA_pol_sf"/>
</dbReference>
<sequence length="326" mass="37475">MKSKSKEELHRLEKFNCESGDTPTDWPSSLVVVKKPSGKLRVCIDHKPLNMKLKETDVKLNREKFKLKITEILYVRHLLTSNRLKPDQSKIEAVQQMVRPVDVKGVQRLIGLVKYLARFLVGLADVCEPIPQLARKGRDWRWNEEQESGYVKIKEPIALGFHLAMQNQPNSTSGKMENGPPVKVLNERNLTIVRRIANDWQKLTPKRQTRKRYMKYEEMLMQEIPGASKKTNQAMHAVLESDLEDTEDDRGKGMGATVKVRNHALIHYIAQLASSNNDNDTFDFSFVESLLKNGADINARDKHGQTIFHEVARSWHLDVAQFLLKN</sequence>
<dbReference type="OrthoDB" id="5980000at2759"/>
<dbReference type="Gene3D" id="3.30.70.270">
    <property type="match status" value="1"/>
</dbReference>
<feature type="non-terminal residue" evidence="1">
    <location>
        <position position="1"/>
    </location>
</feature>